<organism evidence="1 2">
    <name type="scientific">Exophiala viscosa</name>
    <dbReference type="NCBI Taxonomy" id="2486360"/>
    <lineage>
        <taxon>Eukaryota</taxon>
        <taxon>Fungi</taxon>
        <taxon>Dikarya</taxon>
        <taxon>Ascomycota</taxon>
        <taxon>Pezizomycotina</taxon>
        <taxon>Eurotiomycetes</taxon>
        <taxon>Chaetothyriomycetidae</taxon>
        <taxon>Chaetothyriales</taxon>
        <taxon>Herpotrichiellaceae</taxon>
        <taxon>Exophiala</taxon>
    </lineage>
</organism>
<gene>
    <name evidence="1" type="ORF">EDD36DRAFT_178697</name>
</gene>
<evidence type="ECO:0000313" key="1">
    <source>
        <dbReference type="EMBL" id="KAI1615210.1"/>
    </source>
</evidence>
<evidence type="ECO:0000313" key="2">
    <source>
        <dbReference type="Proteomes" id="UP001203852"/>
    </source>
</evidence>
<dbReference type="Proteomes" id="UP001203852">
    <property type="component" value="Unassembled WGS sequence"/>
</dbReference>
<name>A0AAN6DZ00_9EURO</name>
<accession>A0AAN6DZ00</accession>
<comment type="caution">
    <text evidence="1">The sequence shown here is derived from an EMBL/GenBank/DDBJ whole genome shotgun (WGS) entry which is preliminary data.</text>
</comment>
<dbReference type="EMBL" id="MU404352">
    <property type="protein sequence ID" value="KAI1615210.1"/>
    <property type="molecule type" value="Genomic_DNA"/>
</dbReference>
<keyword evidence="2" id="KW-1185">Reference proteome</keyword>
<reference evidence="1" key="1">
    <citation type="journal article" date="2022" name="bioRxiv">
        <title>Deciphering the potential niche of two novel black yeast fungi from a biological soil crust based on their genomes, phenotypes, and melanin regulation.</title>
        <authorList>
            <consortium name="DOE Joint Genome Institute"/>
            <person name="Carr E.C."/>
            <person name="Barton Q."/>
            <person name="Grambo S."/>
            <person name="Sullivan M."/>
            <person name="Renfro C.M."/>
            <person name="Kuo A."/>
            <person name="Pangilinan J."/>
            <person name="Lipzen A."/>
            <person name="Keymanesh K."/>
            <person name="Savage E."/>
            <person name="Barry K."/>
            <person name="Grigoriev I.V."/>
            <person name="Riekhof W.R."/>
            <person name="Harris S.S."/>
        </authorList>
    </citation>
    <scope>NUCLEOTIDE SEQUENCE</scope>
    <source>
        <strain evidence="1">JF 03-4F</strain>
    </source>
</reference>
<protein>
    <submittedName>
        <fullName evidence="1">Uncharacterized protein</fullName>
    </submittedName>
</protein>
<sequence>MHDYTWILPSQRYGSLECSGGEHGCLIALAIPMNYFWTNNWRGCMIEQCWKRRPCRRSVMCGGWCLWCAICADMRRDESQAIVRFGLFLPPALPDLEWLPSSLIVSDHGKSDIVHSFSLRVCRTYLVLAASCCFHFHTCMLSRQTLLLSIFISSSPPASIPAFILIFDFGHPIQAEGVSLCCFVVGVLHAQTIAIMTKRIKSRPEDDGSPSHYHFHGSITNLFLNSNVNGLNQPPATSTREEEVQPAREELREGLDISLKRSCDDAGIDDDILAMDNGPAANEADNQAEDEMSAAGEDEMNEALSTFARRLAKQRADGDEPHDMTRSPVICTVPRGGDTYLLKLPYPRIAPNPPVMSEYANNLHILKNILQTDQLTTLGFRLSEGSVVDLVSNHLECLLPERVYTEALLAAMLEVLSTPKNLFVLAGWEVSWKHLSSDTERVWFVQYRQKRWTALCMLLQERKSGNKRLQFALYDPENAFADEPSAFAASKAMSELRDHAKWSELTRWHEIQHIGTVQQVECPAPDEDNCSGPRVLHYLLESRPMALSPRQPPTHWLRAEHFALLHGILSGDGASEIVL</sequence>
<proteinExistence type="predicted"/>
<dbReference type="AlphaFoldDB" id="A0AAN6DZ00"/>